<feature type="signal peptide" evidence="2">
    <location>
        <begin position="1"/>
        <end position="32"/>
    </location>
</feature>
<feature type="region of interest" description="Disordered" evidence="1">
    <location>
        <begin position="32"/>
        <end position="86"/>
    </location>
</feature>
<dbReference type="PANTHER" id="PTHR48098">
    <property type="entry name" value="ENTEROCHELIN ESTERASE-RELATED"/>
    <property type="match status" value="1"/>
</dbReference>
<dbReference type="Proteomes" id="UP000305109">
    <property type="component" value="Unassembled WGS sequence"/>
</dbReference>
<dbReference type="Gene3D" id="3.40.50.1820">
    <property type="entry name" value="alpha/beta hydrolase"/>
    <property type="match status" value="1"/>
</dbReference>
<reference evidence="3 4" key="1">
    <citation type="submission" date="2019-04" db="EMBL/GenBank/DDBJ databases">
        <title>Rhodococcus oryzae sp. nov., a novel actinomycete isolated from rhizosphere soil of rice (Oryza sativa L.).</title>
        <authorList>
            <person name="Li C."/>
        </authorList>
    </citation>
    <scope>NUCLEOTIDE SEQUENCE [LARGE SCALE GENOMIC DNA]</scope>
    <source>
        <strain evidence="3 4">NEAU-CX67</strain>
    </source>
</reference>
<dbReference type="EMBL" id="SUMD01000003">
    <property type="protein sequence ID" value="TJZ79594.1"/>
    <property type="molecule type" value="Genomic_DNA"/>
</dbReference>
<evidence type="ECO:0000313" key="3">
    <source>
        <dbReference type="EMBL" id="TJZ79594.1"/>
    </source>
</evidence>
<comment type="caution">
    <text evidence="3">The sequence shown here is derived from an EMBL/GenBank/DDBJ whole genome shotgun (WGS) entry which is preliminary data.</text>
</comment>
<evidence type="ECO:0000256" key="1">
    <source>
        <dbReference type="SAM" id="MobiDB-lite"/>
    </source>
</evidence>
<evidence type="ECO:0000313" key="4">
    <source>
        <dbReference type="Proteomes" id="UP000305109"/>
    </source>
</evidence>
<dbReference type="InterPro" id="IPR050583">
    <property type="entry name" value="Mycobacterial_A85_antigen"/>
</dbReference>
<feature type="compositionally biased region" description="Low complexity" evidence="1">
    <location>
        <begin position="35"/>
        <end position="68"/>
    </location>
</feature>
<proteinExistence type="predicted"/>
<keyword evidence="2" id="KW-0732">Signal</keyword>
<sequence>MNFACRRPVWGRAMGVALVAIAVLAGSGEAVAAPGTGSDSGSAGSSGSSDSGSAGGSSDSGSVTSGSTMPESWQDDPGPIPPLRDDIVTPAIVSEKFTSERVARFLIASPALHREVGVDVLLPADGSVPRPTLYMLEGVGAGEDQSGWMYMGGAPEFFADKNANVVMTNGGVASLYTDWDKRDPKIGLHKWETFITKELPPLINARLKTNGVNAIAGTSMGAQGAMMLAHRRPDLYRGVAVFSGCYSTTDDVGRLSTQVTVSSRGGDPANMWGVPGGPEWEAQDTVRHAEALRGKPIYLSVGTGIPGKHEGPGTDAERFVVGGAIEAAANQCTKRLDRKLQELGIPATVDYEPTGVHAWAYWEDRLPKAWPTLRQALGL</sequence>
<protein>
    <submittedName>
        <fullName evidence="3">Esterase family protein</fullName>
    </submittedName>
</protein>
<dbReference type="PANTHER" id="PTHR48098:SF1">
    <property type="entry name" value="DIACYLGLYCEROL ACYLTRANSFERASE_MYCOLYLTRANSFERASE AG85A"/>
    <property type="match status" value="1"/>
</dbReference>
<dbReference type="Pfam" id="PF00756">
    <property type="entry name" value="Esterase"/>
    <property type="match status" value="1"/>
</dbReference>
<gene>
    <name evidence="3" type="ORF">FCG67_08240</name>
</gene>
<organism evidence="3 4">
    <name type="scientific">Rhodococcus oryzae</name>
    <dbReference type="NCBI Taxonomy" id="2571143"/>
    <lineage>
        <taxon>Bacteria</taxon>
        <taxon>Bacillati</taxon>
        <taxon>Actinomycetota</taxon>
        <taxon>Actinomycetes</taxon>
        <taxon>Mycobacteriales</taxon>
        <taxon>Nocardiaceae</taxon>
        <taxon>Rhodococcus</taxon>
    </lineage>
</organism>
<dbReference type="InterPro" id="IPR029058">
    <property type="entry name" value="AB_hydrolase_fold"/>
</dbReference>
<evidence type="ECO:0000256" key="2">
    <source>
        <dbReference type="SAM" id="SignalP"/>
    </source>
</evidence>
<feature type="chain" id="PRO_5046367518" evidence="2">
    <location>
        <begin position="33"/>
        <end position="379"/>
    </location>
</feature>
<name>A0ABY2RMS2_9NOCA</name>
<dbReference type="SUPFAM" id="SSF53474">
    <property type="entry name" value="alpha/beta-Hydrolases"/>
    <property type="match status" value="1"/>
</dbReference>
<dbReference type="InterPro" id="IPR000801">
    <property type="entry name" value="Esterase-like"/>
</dbReference>
<keyword evidence="4" id="KW-1185">Reference proteome</keyword>
<accession>A0ABY2RMS2</accession>